<dbReference type="Gene3D" id="3.15.10.40">
    <property type="entry name" value="Uncharacterised protein PF07273, DUF1439"/>
    <property type="match status" value="1"/>
</dbReference>
<dbReference type="EMBL" id="NRRU01000026">
    <property type="protein sequence ID" value="MBK1712884.1"/>
    <property type="molecule type" value="Genomic_DNA"/>
</dbReference>
<comment type="caution">
    <text evidence="1">The sequence shown here is derived from an EMBL/GenBank/DDBJ whole genome shotgun (WGS) entry which is preliminary data.</text>
</comment>
<proteinExistence type="predicted"/>
<dbReference type="PROSITE" id="PS51257">
    <property type="entry name" value="PROKAR_LIPOPROTEIN"/>
    <property type="match status" value="1"/>
</dbReference>
<evidence type="ECO:0000313" key="2">
    <source>
        <dbReference type="Proteomes" id="UP001041814"/>
    </source>
</evidence>
<accession>A0ABS1DS95</accession>
<dbReference type="Proteomes" id="UP001041814">
    <property type="component" value="Unassembled WGS sequence"/>
</dbReference>
<sequence length="189" mass="20813">MDQNLTRRACFGFGLVAVLGIAGCGSLGLGRSLRVDEAELQRLAAREFPLRRRVLEIVELDVSAPRIGLLPERQRIAASVEVAAHERLFDGRADGRLEFDAALRWAAADQTLRLAEVRVGRFELDSHGGRAPLPAERLGALVVERALEGAVVYRLPPQRAERLRLAGLVPERIEIEPGALLLRFTDAPR</sequence>
<organism evidence="1 2">
    <name type="scientific">Rubrivivax gelatinosus</name>
    <name type="common">Rhodocyclus gelatinosus</name>
    <name type="synonym">Rhodopseudomonas gelatinosa</name>
    <dbReference type="NCBI Taxonomy" id="28068"/>
    <lineage>
        <taxon>Bacteria</taxon>
        <taxon>Pseudomonadati</taxon>
        <taxon>Pseudomonadota</taxon>
        <taxon>Betaproteobacteria</taxon>
        <taxon>Burkholderiales</taxon>
        <taxon>Sphaerotilaceae</taxon>
        <taxon>Rubrivivax</taxon>
    </lineage>
</organism>
<gene>
    <name evidence="1" type="ORF">CKO43_08840</name>
</gene>
<name>A0ABS1DS95_RUBGE</name>
<evidence type="ECO:0008006" key="3">
    <source>
        <dbReference type="Google" id="ProtNLM"/>
    </source>
</evidence>
<dbReference type="RefSeq" id="WP_200378421.1">
    <property type="nucleotide sequence ID" value="NZ_NRRU01000026.1"/>
</dbReference>
<reference evidence="1" key="2">
    <citation type="journal article" date="2020" name="Microorganisms">
        <title>Osmotic Adaptation and Compatible Solute Biosynthesis of Phototrophic Bacteria as Revealed from Genome Analyses.</title>
        <authorList>
            <person name="Imhoff J.F."/>
            <person name="Rahn T."/>
            <person name="Kunzel S."/>
            <person name="Keller A."/>
            <person name="Neulinger S.C."/>
        </authorList>
    </citation>
    <scope>NUCLEOTIDE SEQUENCE</scope>
    <source>
        <strain evidence="1">IM 151</strain>
    </source>
</reference>
<keyword evidence="2" id="KW-1185">Reference proteome</keyword>
<evidence type="ECO:0000313" key="1">
    <source>
        <dbReference type="EMBL" id="MBK1712884.1"/>
    </source>
</evidence>
<protein>
    <recommendedName>
        <fullName evidence="3">DUF1439 domain-containing protein</fullName>
    </recommendedName>
</protein>
<reference evidence="1" key="1">
    <citation type="submission" date="2017-08" db="EMBL/GenBank/DDBJ databases">
        <authorList>
            <person name="Imhoff J.F."/>
            <person name="Rahn T."/>
            <person name="Kuenzel S."/>
            <person name="Neulinger S.C."/>
        </authorList>
    </citation>
    <scope>NUCLEOTIDE SEQUENCE</scope>
    <source>
        <strain evidence="1">IM 151</strain>
    </source>
</reference>